<name>A0A8H5FUZ1_9AGAR</name>
<comment type="subcellular location">
    <subcellularLocation>
        <location evidence="1">Membrane</location>
        <topology evidence="1">Multi-pass membrane protein</topology>
    </subcellularLocation>
</comment>
<dbReference type="Gene3D" id="1.20.1720.10">
    <property type="entry name" value="Multidrug resistance protein D"/>
    <property type="match status" value="1"/>
</dbReference>
<feature type="transmembrane region" description="Helical" evidence="5">
    <location>
        <begin position="464"/>
        <end position="486"/>
    </location>
</feature>
<feature type="transmembrane region" description="Helical" evidence="5">
    <location>
        <begin position="159"/>
        <end position="183"/>
    </location>
</feature>
<evidence type="ECO:0000313" key="7">
    <source>
        <dbReference type="EMBL" id="KAF5349708.1"/>
    </source>
</evidence>
<sequence>MTTEETPLLQNSHDAVYDRFPSGRKKVLVFIVSLGALVTFFTSGTFIPTIPQIVEELDSTKEVIRPYQRRSYAVGVYMLANAVGSLVAARYSSFYGRRPIYLWWFPVMIIGSIGVANAQSVMSLMVWRFIQAAGSSPGLSVGAGVIGDIYKLEERGTALGIYLCTSLLGYALAPTIGGVMAYYWSWRAIHVSIAAFCCAVLVSIVFFFPETIHPGTKGLDRCERSGRVPSKVWPVMLNPLEQLALLRSPNILVAAFLNYTGMLTDFALLVPLPYTIVRITRVPRTYQPLITLQPPHSRVNATELRTKRCWERAFSLLDWAKQVNVLFLHKQGAPITHIDPVGAPLAGWISDKVVVKYKKKRGYWYPEDRLRASMFSCYLPLCVLGSALITKYVPGRLGLTLNLICLFLNGVGCDIALTPYGTYVVDILHSKSAEVTAAVNTFRMIAVAGSTAVMLPMIDAYGYLFTSFVVAMVATAGLGLTIVMIAHGEAMRRWMDVGFSTAENN</sequence>
<keyword evidence="2 5" id="KW-0812">Transmembrane</keyword>
<dbReference type="InterPro" id="IPR011701">
    <property type="entry name" value="MFS"/>
</dbReference>
<feature type="transmembrane region" description="Helical" evidence="5">
    <location>
        <begin position="101"/>
        <end position="119"/>
    </location>
</feature>
<keyword evidence="8" id="KW-1185">Reference proteome</keyword>
<dbReference type="PANTHER" id="PTHR23502">
    <property type="entry name" value="MAJOR FACILITATOR SUPERFAMILY"/>
    <property type="match status" value="1"/>
</dbReference>
<dbReference type="SUPFAM" id="SSF103473">
    <property type="entry name" value="MFS general substrate transporter"/>
    <property type="match status" value="1"/>
</dbReference>
<reference evidence="7 8" key="1">
    <citation type="journal article" date="2020" name="ISME J.">
        <title>Uncovering the hidden diversity of litter-decomposition mechanisms in mushroom-forming fungi.</title>
        <authorList>
            <person name="Floudas D."/>
            <person name="Bentzer J."/>
            <person name="Ahren D."/>
            <person name="Johansson T."/>
            <person name="Persson P."/>
            <person name="Tunlid A."/>
        </authorList>
    </citation>
    <scope>NUCLEOTIDE SEQUENCE [LARGE SCALE GENOMIC DNA]</scope>
    <source>
        <strain evidence="7 8">CBS 146.42</strain>
    </source>
</reference>
<protein>
    <recommendedName>
        <fullName evidence="6">Major facilitator superfamily (MFS) profile domain-containing protein</fullName>
    </recommendedName>
</protein>
<feature type="transmembrane region" description="Helical" evidence="5">
    <location>
        <begin position="70"/>
        <end position="89"/>
    </location>
</feature>
<dbReference type="OrthoDB" id="3066029at2759"/>
<proteinExistence type="predicted"/>
<evidence type="ECO:0000256" key="5">
    <source>
        <dbReference type="SAM" id="Phobius"/>
    </source>
</evidence>
<gene>
    <name evidence="7" type="ORF">D9756_008851</name>
</gene>
<dbReference type="Proteomes" id="UP000559027">
    <property type="component" value="Unassembled WGS sequence"/>
</dbReference>
<keyword evidence="4 5" id="KW-0472">Membrane</keyword>
<organism evidence="7 8">
    <name type="scientific">Leucocoprinus leucothites</name>
    <dbReference type="NCBI Taxonomy" id="201217"/>
    <lineage>
        <taxon>Eukaryota</taxon>
        <taxon>Fungi</taxon>
        <taxon>Dikarya</taxon>
        <taxon>Basidiomycota</taxon>
        <taxon>Agaricomycotina</taxon>
        <taxon>Agaricomycetes</taxon>
        <taxon>Agaricomycetidae</taxon>
        <taxon>Agaricales</taxon>
        <taxon>Agaricineae</taxon>
        <taxon>Agaricaceae</taxon>
        <taxon>Leucocoprinus</taxon>
    </lineage>
</organism>
<dbReference type="InterPro" id="IPR036259">
    <property type="entry name" value="MFS_trans_sf"/>
</dbReference>
<keyword evidence="3 5" id="KW-1133">Transmembrane helix</keyword>
<dbReference type="InterPro" id="IPR020846">
    <property type="entry name" value="MFS_dom"/>
</dbReference>
<evidence type="ECO:0000256" key="3">
    <source>
        <dbReference type="ARBA" id="ARBA00022989"/>
    </source>
</evidence>
<evidence type="ECO:0000256" key="1">
    <source>
        <dbReference type="ARBA" id="ARBA00004141"/>
    </source>
</evidence>
<dbReference type="Pfam" id="PF07690">
    <property type="entry name" value="MFS_1"/>
    <property type="match status" value="1"/>
</dbReference>
<evidence type="ECO:0000313" key="8">
    <source>
        <dbReference type="Proteomes" id="UP000559027"/>
    </source>
</evidence>
<dbReference type="PROSITE" id="PS50850">
    <property type="entry name" value="MFS"/>
    <property type="match status" value="1"/>
</dbReference>
<feature type="domain" description="Major facilitator superfamily (MFS) profile" evidence="6">
    <location>
        <begin position="28"/>
        <end position="489"/>
    </location>
</feature>
<evidence type="ECO:0000259" key="6">
    <source>
        <dbReference type="PROSITE" id="PS50850"/>
    </source>
</evidence>
<evidence type="ECO:0000256" key="2">
    <source>
        <dbReference type="ARBA" id="ARBA00022692"/>
    </source>
</evidence>
<dbReference type="GO" id="GO:0005886">
    <property type="term" value="C:plasma membrane"/>
    <property type="evidence" value="ECO:0007669"/>
    <property type="project" value="TreeGrafter"/>
</dbReference>
<accession>A0A8H5FUZ1</accession>
<feature type="transmembrane region" description="Helical" evidence="5">
    <location>
        <begin position="27"/>
        <end position="50"/>
    </location>
</feature>
<dbReference type="Gene3D" id="1.20.1250.20">
    <property type="entry name" value="MFS general substrate transporter like domains"/>
    <property type="match status" value="1"/>
</dbReference>
<feature type="transmembrane region" description="Helical" evidence="5">
    <location>
        <begin position="401"/>
        <end position="425"/>
    </location>
</feature>
<comment type="caution">
    <text evidence="7">The sequence shown here is derived from an EMBL/GenBank/DDBJ whole genome shotgun (WGS) entry which is preliminary data.</text>
</comment>
<dbReference type="AlphaFoldDB" id="A0A8H5FUZ1"/>
<dbReference type="GO" id="GO:0022857">
    <property type="term" value="F:transmembrane transporter activity"/>
    <property type="evidence" value="ECO:0007669"/>
    <property type="project" value="InterPro"/>
</dbReference>
<feature type="transmembrane region" description="Helical" evidence="5">
    <location>
        <begin position="189"/>
        <end position="208"/>
    </location>
</feature>
<dbReference type="EMBL" id="JAACJO010000016">
    <property type="protein sequence ID" value="KAF5349708.1"/>
    <property type="molecule type" value="Genomic_DNA"/>
</dbReference>
<evidence type="ECO:0000256" key="4">
    <source>
        <dbReference type="ARBA" id="ARBA00023136"/>
    </source>
</evidence>
<dbReference type="PANTHER" id="PTHR23502:SF64">
    <property type="entry name" value="TRANSPORTER, PUTATIVE (AFU_ORTHOLOGUE AFUA_3G11760)-RELATED"/>
    <property type="match status" value="1"/>
</dbReference>